<dbReference type="Gramene" id="AET1Gv20646400.3">
    <property type="protein sequence ID" value="AET1Gv20646400.3"/>
    <property type="gene ID" value="AET1Gv20646400"/>
</dbReference>
<reference evidence="4" key="4">
    <citation type="submission" date="2019-03" db="UniProtKB">
        <authorList>
            <consortium name="EnsemblPlants"/>
        </authorList>
    </citation>
    <scope>IDENTIFICATION</scope>
</reference>
<sequence>MERRSFGIRKVSIQQGQQPLHLLNNELWGYQVGLYGEGKRIYTQEESSSVEWTEINSLTYHPLTWYKTTFAAPVGNDAVALNLTSMGKGEVWVNGESIGRYWVSFKAPSGQPSQSL</sequence>
<evidence type="ECO:0000313" key="4">
    <source>
        <dbReference type="EnsemblPlants" id="AET1Gv20646400.3"/>
    </source>
</evidence>
<evidence type="ECO:0000256" key="1">
    <source>
        <dbReference type="ARBA" id="ARBA00022801"/>
    </source>
</evidence>
<reference evidence="5" key="1">
    <citation type="journal article" date="2014" name="Science">
        <title>Ancient hybridizations among the ancestral genomes of bread wheat.</title>
        <authorList>
            <consortium name="International Wheat Genome Sequencing Consortium,"/>
            <person name="Marcussen T."/>
            <person name="Sandve S.R."/>
            <person name="Heier L."/>
            <person name="Spannagl M."/>
            <person name="Pfeifer M."/>
            <person name="Jakobsen K.S."/>
            <person name="Wulff B.B."/>
            <person name="Steuernagel B."/>
            <person name="Mayer K.F."/>
            <person name="Olsen O.A."/>
        </authorList>
    </citation>
    <scope>NUCLEOTIDE SEQUENCE [LARGE SCALE GENOMIC DNA]</scope>
    <source>
        <strain evidence="5">cv. AL8/78</strain>
    </source>
</reference>
<proteinExistence type="predicted"/>
<dbReference type="InterPro" id="IPR001944">
    <property type="entry name" value="Glycoside_Hdrlase_35"/>
</dbReference>
<evidence type="ECO:0000313" key="5">
    <source>
        <dbReference type="Proteomes" id="UP000015105"/>
    </source>
</evidence>
<dbReference type="GO" id="GO:0005975">
    <property type="term" value="P:carbohydrate metabolic process"/>
    <property type="evidence" value="ECO:0007669"/>
    <property type="project" value="InterPro"/>
</dbReference>
<evidence type="ECO:0000256" key="2">
    <source>
        <dbReference type="ARBA" id="ARBA00023295"/>
    </source>
</evidence>
<evidence type="ECO:0000259" key="3">
    <source>
        <dbReference type="Pfam" id="PF21467"/>
    </source>
</evidence>
<dbReference type="PRINTS" id="PR00742">
    <property type="entry name" value="GLHYDRLASE35"/>
</dbReference>
<dbReference type="SUPFAM" id="SSF49785">
    <property type="entry name" value="Galactose-binding domain-like"/>
    <property type="match status" value="1"/>
</dbReference>
<dbReference type="InterPro" id="IPR048913">
    <property type="entry name" value="BetaGal_gal-bd"/>
</dbReference>
<dbReference type="Proteomes" id="UP000015105">
    <property type="component" value="Chromosome 1D"/>
</dbReference>
<name>A0A452Z6F4_AEGTS</name>
<dbReference type="EnsemblPlants" id="AET1Gv20646400.3">
    <property type="protein sequence ID" value="AET1Gv20646400.3"/>
    <property type="gene ID" value="AET1Gv20646400"/>
</dbReference>
<dbReference type="InterPro" id="IPR008979">
    <property type="entry name" value="Galactose-bd-like_sf"/>
</dbReference>
<keyword evidence="2" id="KW-0326">Glycosidase</keyword>
<organism evidence="4 5">
    <name type="scientific">Aegilops tauschii subsp. strangulata</name>
    <name type="common">Goatgrass</name>
    <dbReference type="NCBI Taxonomy" id="200361"/>
    <lineage>
        <taxon>Eukaryota</taxon>
        <taxon>Viridiplantae</taxon>
        <taxon>Streptophyta</taxon>
        <taxon>Embryophyta</taxon>
        <taxon>Tracheophyta</taxon>
        <taxon>Spermatophyta</taxon>
        <taxon>Magnoliopsida</taxon>
        <taxon>Liliopsida</taxon>
        <taxon>Poales</taxon>
        <taxon>Poaceae</taxon>
        <taxon>BOP clade</taxon>
        <taxon>Pooideae</taxon>
        <taxon>Triticodae</taxon>
        <taxon>Triticeae</taxon>
        <taxon>Triticinae</taxon>
        <taxon>Aegilops</taxon>
    </lineage>
</organism>
<keyword evidence="5" id="KW-1185">Reference proteome</keyword>
<protein>
    <recommendedName>
        <fullName evidence="3">Beta-galactosidase galactose-binding domain-containing protein</fullName>
    </recommendedName>
</protein>
<dbReference type="PANTHER" id="PTHR23421">
    <property type="entry name" value="BETA-GALACTOSIDASE RELATED"/>
    <property type="match status" value="1"/>
</dbReference>
<dbReference type="AlphaFoldDB" id="A0A452Z6F4"/>
<dbReference type="GO" id="GO:0004553">
    <property type="term" value="F:hydrolase activity, hydrolyzing O-glycosyl compounds"/>
    <property type="evidence" value="ECO:0007669"/>
    <property type="project" value="InterPro"/>
</dbReference>
<accession>A0A452Z6F4</accession>
<keyword evidence="1" id="KW-0378">Hydrolase</keyword>
<dbReference type="Gene3D" id="2.60.120.260">
    <property type="entry name" value="Galactose-binding domain-like"/>
    <property type="match status" value="1"/>
</dbReference>
<reference evidence="4" key="5">
    <citation type="journal article" date="2021" name="G3 (Bethesda)">
        <title>Aegilops tauschii genome assembly Aet v5.0 features greater sequence contiguity and improved annotation.</title>
        <authorList>
            <person name="Wang L."/>
            <person name="Zhu T."/>
            <person name="Rodriguez J.C."/>
            <person name="Deal K.R."/>
            <person name="Dubcovsky J."/>
            <person name="McGuire P.E."/>
            <person name="Lux T."/>
            <person name="Spannagl M."/>
            <person name="Mayer K.F.X."/>
            <person name="Baldrich P."/>
            <person name="Meyers B.C."/>
            <person name="Huo N."/>
            <person name="Gu Y.Q."/>
            <person name="Zhou H."/>
            <person name="Devos K.M."/>
            <person name="Bennetzen J.L."/>
            <person name="Unver T."/>
            <person name="Budak H."/>
            <person name="Gulick P.J."/>
            <person name="Galiba G."/>
            <person name="Kalapos B."/>
            <person name="Nelson D.R."/>
            <person name="Li P."/>
            <person name="You F.M."/>
            <person name="Luo M.C."/>
            <person name="Dvorak J."/>
        </authorList>
    </citation>
    <scope>NUCLEOTIDE SEQUENCE [LARGE SCALE GENOMIC DNA]</scope>
    <source>
        <strain evidence="4">cv. AL8/78</strain>
    </source>
</reference>
<reference evidence="4" key="3">
    <citation type="journal article" date="2017" name="Nature">
        <title>Genome sequence of the progenitor of the wheat D genome Aegilops tauschii.</title>
        <authorList>
            <person name="Luo M.C."/>
            <person name="Gu Y.Q."/>
            <person name="Puiu D."/>
            <person name="Wang H."/>
            <person name="Twardziok S.O."/>
            <person name="Deal K.R."/>
            <person name="Huo N."/>
            <person name="Zhu T."/>
            <person name="Wang L."/>
            <person name="Wang Y."/>
            <person name="McGuire P.E."/>
            <person name="Liu S."/>
            <person name="Long H."/>
            <person name="Ramasamy R.K."/>
            <person name="Rodriguez J.C."/>
            <person name="Van S.L."/>
            <person name="Yuan L."/>
            <person name="Wang Z."/>
            <person name="Xia Z."/>
            <person name="Xiao L."/>
            <person name="Anderson O.D."/>
            <person name="Ouyang S."/>
            <person name="Liang Y."/>
            <person name="Zimin A.V."/>
            <person name="Pertea G."/>
            <person name="Qi P."/>
            <person name="Bennetzen J.L."/>
            <person name="Dai X."/>
            <person name="Dawson M.W."/>
            <person name="Muller H.G."/>
            <person name="Kugler K."/>
            <person name="Rivarola-Duarte L."/>
            <person name="Spannagl M."/>
            <person name="Mayer K.F.X."/>
            <person name="Lu F.H."/>
            <person name="Bevan M.W."/>
            <person name="Leroy P."/>
            <person name="Li P."/>
            <person name="You F.M."/>
            <person name="Sun Q."/>
            <person name="Liu Z."/>
            <person name="Lyons E."/>
            <person name="Wicker T."/>
            <person name="Salzberg S.L."/>
            <person name="Devos K.M."/>
            <person name="Dvorak J."/>
        </authorList>
    </citation>
    <scope>NUCLEOTIDE SEQUENCE [LARGE SCALE GENOMIC DNA]</scope>
    <source>
        <strain evidence="4">cv. AL8/78</strain>
    </source>
</reference>
<dbReference type="Pfam" id="PF21467">
    <property type="entry name" value="BetaGal_gal-bd"/>
    <property type="match status" value="1"/>
</dbReference>
<feature type="domain" description="Beta-galactosidase galactose-binding" evidence="3">
    <location>
        <begin position="63"/>
        <end position="114"/>
    </location>
</feature>
<reference evidence="5" key="2">
    <citation type="journal article" date="2017" name="Nat. Plants">
        <title>The Aegilops tauschii genome reveals multiple impacts of transposons.</title>
        <authorList>
            <person name="Zhao G."/>
            <person name="Zou C."/>
            <person name="Li K."/>
            <person name="Wang K."/>
            <person name="Li T."/>
            <person name="Gao L."/>
            <person name="Zhang X."/>
            <person name="Wang H."/>
            <person name="Yang Z."/>
            <person name="Liu X."/>
            <person name="Jiang W."/>
            <person name="Mao L."/>
            <person name="Kong X."/>
            <person name="Jiao Y."/>
            <person name="Jia J."/>
        </authorList>
    </citation>
    <scope>NUCLEOTIDE SEQUENCE [LARGE SCALE GENOMIC DNA]</scope>
    <source>
        <strain evidence="5">cv. AL8/78</strain>
    </source>
</reference>